<dbReference type="RefSeq" id="WP_082161020.1">
    <property type="nucleotide sequence ID" value="NZ_CBTJ020000002.1"/>
</dbReference>
<dbReference type="Pfam" id="PF12450">
    <property type="entry name" value="vWF_A"/>
    <property type="match status" value="1"/>
</dbReference>
<dbReference type="AlphaFoldDB" id="W6M0X7"/>
<dbReference type="PANTHER" id="PTHR10579">
    <property type="entry name" value="CALCIUM-ACTIVATED CHLORIDE CHANNEL REGULATOR"/>
    <property type="match status" value="1"/>
</dbReference>
<dbReference type="SUPFAM" id="SSF53300">
    <property type="entry name" value="vWA-like"/>
    <property type="match status" value="1"/>
</dbReference>
<accession>W6M0X7</accession>
<protein>
    <submittedName>
        <fullName evidence="4">von Willebrand factor type A</fullName>
    </submittedName>
</protein>
<feature type="signal peptide" evidence="2">
    <location>
        <begin position="1"/>
        <end position="25"/>
    </location>
</feature>
<dbReference type="STRING" id="1400863.BN873_100018"/>
<feature type="region of interest" description="Disordered" evidence="1">
    <location>
        <begin position="96"/>
        <end position="119"/>
    </location>
</feature>
<dbReference type="InterPro" id="IPR021908">
    <property type="entry name" value="YfbK_C"/>
</dbReference>
<keyword evidence="5" id="KW-1185">Reference proteome</keyword>
<dbReference type="InterPro" id="IPR002035">
    <property type="entry name" value="VWF_A"/>
</dbReference>
<reference evidence="4" key="1">
    <citation type="submission" date="2013-07" db="EMBL/GenBank/DDBJ databases">
        <authorList>
            <person name="McIlroy S."/>
        </authorList>
    </citation>
    <scope>NUCLEOTIDE SEQUENCE [LARGE SCALE GENOMIC DNA]</scope>
    <source>
        <strain evidence="4">Run_A_D11</strain>
    </source>
</reference>
<dbReference type="OrthoDB" id="9805121at2"/>
<proteinExistence type="predicted"/>
<feature type="domain" description="VWFA" evidence="3">
    <location>
        <begin position="227"/>
        <end position="405"/>
    </location>
</feature>
<organism evidence="4 5">
    <name type="scientific">Candidatus Competibacter denitrificans Run_A_D11</name>
    <dbReference type="NCBI Taxonomy" id="1400863"/>
    <lineage>
        <taxon>Bacteria</taxon>
        <taxon>Pseudomonadati</taxon>
        <taxon>Pseudomonadota</taxon>
        <taxon>Gammaproteobacteria</taxon>
        <taxon>Candidatus Competibacteraceae</taxon>
        <taxon>Candidatus Competibacter</taxon>
    </lineage>
</organism>
<evidence type="ECO:0000313" key="4">
    <source>
        <dbReference type="EMBL" id="CDI01006.1"/>
    </source>
</evidence>
<feature type="chain" id="PRO_5004878404" evidence="2">
    <location>
        <begin position="26"/>
        <end position="601"/>
    </location>
</feature>
<reference evidence="4" key="2">
    <citation type="submission" date="2014-03" db="EMBL/GenBank/DDBJ databases">
        <title>Candidatus Competibacter-lineage genomes retrieved from metagenomes reveal functional metabolic diversity.</title>
        <authorList>
            <person name="McIlroy S.J."/>
            <person name="Albertsen M."/>
            <person name="Andresen E.K."/>
            <person name="Saunders A.M."/>
            <person name="Kristiansen R."/>
            <person name="Stokholm-Bjerregaard M."/>
            <person name="Nielsen K.L."/>
            <person name="Nielsen P.H."/>
        </authorList>
    </citation>
    <scope>NUCLEOTIDE SEQUENCE</scope>
    <source>
        <strain evidence="4">Run_A_D11</strain>
    </source>
</reference>
<keyword evidence="2" id="KW-0732">Signal</keyword>
<dbReference type="EMBL" id="CBTJ020000002">
    <property type="protein sequence ID" value="CDI01006.1"/>
    <property type="molecule type" value="Genomic_DNA"/>
</dbReference>
<evidence type="ECO:0000256" key="1">
    <source>
        <dbReference type="SAM" id="MobiDB-lite"/>
    </source>
</evidence>
<evidence type="ECO:0000256" key="2">
    <source>
        <dbReference type="SAM" id="SignalP"/>
    </source>
</evidence>
<dbReference type="SMART" id="SM00327">
    <property type="entry name" value="VWA"/>
    <property type="match status" value="1"/>
</dbReference>
<dbReference type="InterPro" id="IPR051266">
    <property type="entry name" value="CLCR"/>
</dbReference>
<dbReference type="PANTHER" id="PTHR10579:SF43">
    <property type="entry name" value="ZINC FINGER (C3HC4-TYPE RING FINGER) FAMILY PROTEIN"/>
    <property type="match status" value="1"/>
</dbReference>
<evidence type="ECO:0000259" key="3">
    <source>
        <dbReference type="PROSITE" id="PS50234"/>
    </source>
</evidence>
<dbReference type="Gene3D" id="3.40.50.410">
    <property type="entry name" value="von Willebrand factor, type A domain"/>
    <property type="match status" value="1"/>
</dbReference>
<sequence length="601" mass="64312">MSKPISIVCVLYVVALLGGCSPSNPLPVAGKAADEKPAVSNTVQEPAKSADKEAAPPPQSVPAGVTSPAPSAPALVGAGLEKRAQEVKQSTVAVSAAHQAPARSAELDALRPPSQPTDRENYAQIEENPVKRVAEQPVSTFSIDVDTGSYANVRRFLNSGRLPPRAAVRIEEMINYFDYDYPAPASRQPPFQVSTELASAPWNPKTTLLAIGIKGYQLPQNQLPPANLVFLIDVSGSMNAPDKLELLKPAMKLLIKQLRREDKVAIVVYAGAAGMVLEPTQGNDKAKIEAAIDRLAAGGSTNGGAGIQLAYALARQGFIDQGVNRVILATDGDFNVGTVNFDALKELVETQRKSGIALTALGFGTGNYNDRLLEQLADAGNGNYAYIDTLREANKVLVEQMSATLLTIAKDVKIQIEFNPALVEEYRLIGYENRVLRREDFNNDAVDAGDIGAGHTVTALYEIALKGSGGSLTEPLRYSGTMANPAESARGDEIAFLRLRYKQPDSDASQLQEWPIQRGQLAEKWQATSERFRFAAAVAGFGQLLRGGRHTASFGYDEVLAIARGARGEDPFGYRGEFLTLVSLARSLDAGKAEGGPQAIR</sequence>
<dbReference type="PROSITE" id="PS50234">
    <property type="entry name" value="VWFA"/>
    <property type="match status" value="1"/>
</dbReference>
<comment type="caution">
    <text evidence="4">The sequence shown here is derived from an EMBL/GenBank/DDBJ whole genome shotgun (WGS) entry which is preliminary data.</text>
</comment>
<dbReference type="Pfam" id="PF00092">
    <property type="entry name" value="VWA"/>
    <property type="match status" value="1"/>
</dbReference>
<dbReference type="PROSITE" id="PS51257">
    <property type="entry name" value="PROKAR_LIPOPROTEIN"/>
    <property type="match status" value="1"/>
</dbReference>
<dbReference type="Proteomes" id="UP000035760">
    <property type="component" value="Unassembled WGS sequence"/>
</dbReference>
<evidence type="ECO:0000313" key="5">
    <source>
        <dbReference type="Proteomes" id="UP000035760"/>
    </source>
</evidence>
<name>W6M0X7_9GAMM</name>
<feature type="region of interest" description="Disordered" evidence="1">
    <location>
        <begin position="29"/>
        <end position="74"/>
    </location>
</feature>
<dbReference type="Pfam" id="PF12034">
    <property type="entry name" value="YfbK_C"/>
    <property type="match status" value="1"/>
</dbReference>
<dbReference type="InterPro" id="IPR036465">
    <property type="entry name" value="vWFA_dom_sf"/>
</dbReference>
<dbReference type="CDD" id="cd01465">
    <property type="entry name" value="vWA_subgroup"/>
    <property type="match status" value="1"/>
</dbReference>
<dbReference type="InterPro" id="IPR022156">
    <property type="entry name" value="Uncharacterised_YfbK_N"/>
</dbReference>
<gene>
    <name evidence="4" type="ORF">BN873_100018</name>
</gene>